<evidence type="ECO:0000256" key="3">
    <source>
        <dbReference type="SAM" id="MobiDB-lite"/>
    </source>
</evidence>
<accession>A0A8H8R344</accession>
<comment type="caution">
    <text evidence="5">The sequence shown here is derived from an EMBL/GenBank/DDBJ whole genome shotgun (WGS) entry which is preliminary data.</text>
</comment>
<keyword evidence="6" id="KW-1185">Reference proteome</keyword>
<proteinExistence type="inferred from homology"/>
<dbReference type="Pfam" id="PF07690">
    <property type="entry name" value="MFS_1"/>
    <property type="match status" value="1"/>
</dbReference>
<keyword evidence="4" id="KW-0812">Transmembrane</keyword>
<comment type="subcellular location">
    <subcellularLocation>
        <location evidence="1">Membrane</location>
        <topology evidence="1">Multi-pass membrane protein</topology>
    </subcellularLocation>
</comment>
<feature type="region of interest" description="Disordered" evidence="3">
    <location>
        <begin position="1"/>
        <end position="21"/>
    </location>
</feature>
<feature type="transmembrane region" description="Helical" evidence="4">
    <location>
        <begin position="100"/>
        <end position="120"/>
    </location>
</feature>
<comment type="similarity">
    <text evidence="2">Belongs to the major facilitator superfamily. Monocarboxylate porter (TC 2.A.1.13) family.</text>
</comment>
<name>A0A8H8R344_9HELO</name>
<evidence type="ECO:0000313" key="6">
    <source>
        <dbReference type="Proteomes" id="UP000431533"/>
    </source>
</evidence>
<feature type="transmembrane region" description="Helical" evidence="4">
    <location>
        <begin position="161"/>
        <end position="181"/>
    </location>
</feature>
<dbReference type="InterPro" id="IPR050327">
    <property type="entry name" value="Proton-linked_MCT"/>
</dbReference>
<feature type="transmembrane region" description="Helical" evidence="4">
    <location>
        <begin position="326"/>
        <end position="349"/>
    </location>
</feature>
<feature type="transmembrane region" description="Helical" evidence="4">
    <location>
        <begin position="73"/>
        <end position="93"/>
    </location>
</feature>
<dbReference type="PANTHER" id="PTHR11360:SF234">
    <property type="entry name" value="MFS-TYPE TRANSPORTER DBAD-RELATED"/>
    <property type="match status" value="1"/>
</dbReference>
<feature type="transmembrane region" description="Helical" evidence="4">
    <location>
        <begin position="126"/>
        <end position="149"/>
    </location>
</feature>
<dbReference type="OrthoDB" id="6509908at2759"/>
<feature type="transmembrane region" description="Helical" evidence="4">
    <location>
        <begin position="388"/>
        <end position="409"/>
    </location>
</feature>
<dbReference type="SUPFAM" id="SSF103473">
    <property type="entry name" value="MFS general substrate transporter"/>
    <property type="match status" value="1"/>
</dbReference>
<dbReference type="GO" id="GO:0022857">
    <property type="term" value="F:transmembrane transporter activity"/>
    <property type="evidence" value="ECO:0007669"/>
    <property type="project" value="InterPro"/>
</dbReference>
<evidence type="ECO:0000256" key="1">
    <source>
        <dbReference type="ARBA" id="ARBA00004141"/>
    </source>
</evidence>
<dbReference type="AlphaFoldDB" id="A0A8H8R344"/>
<feature type="transmembrane region" description="Helical" evidence="4">
    <location>
        <begin position="40"/>
        <end position="61"/>
    </location>
</feature>
<evidence type="ECO:0000313" key="5">
    <source>
        <dbReference type="EMBL" id="TVY27554.1"/>
    </source>
</evidence>
<sequence>MDPTPQHSPAHAGAAPDGIASLDSSQTLEGEEKKKSDDQAFFMMFNSWGIANTFGAYQTYYESGLLAHESPSNISWIGSIQAFLLLFVGGLITGPIYDAGYLRGLVIAGSVLGVTGMMMTSICKEYWQVVLAQGVLVGCGSGCLLLPSVAVMPQYFTKRRAFATGVGAAGSSLGGVIYPIVFHQLQPRIGFGWATRVIAFIMLGTLMIPILVMRARAFPSTRRPLFDKNILRSVPYDLFSLGEFFGFMGMYIPFYYATSYSISHNIANENISFYLLTLLNVGSIFGRIVPNFFADLTGPLNITFPFILLCSVIAFSWTSVHSLGQMVVFCLFYGCFSGTFVSITGPALATLSNDMSLVGTHMGMSFTFGALGLLVGNPVAGVLLKKGWIAPATFCGTANILAALCILGARVKKAGWNLKVKV</sequence>
<dbReference type="Gene3D" id="1.20.1250.20">
    <property type="entry name" value="MFS general substrate transporter like domains"/>
    <property type="match status" value="2"/>
</dbReference>
<feature type="transmembrane region" description="Helical" evidence="4">
    <location>
        <begin position="193"/>
        <end position="213"/>
    </location>
</feature>
<dbReference type="RefSeq" id="XP_031006342.1">
    <property type="nucleotide sequence ID" value="XM_031148998.1"/>
</dbReference>
<keyword evidence="4" id="KW-0472">Membrane</keyword>
<dbReference type="PANTHER" id="PTHR11360">
    <property type="entry name" value="MONOCARBOXYLATE TRANSPORTER"/>
    <property type="match status" value="1"/>
</dbReference>
<gene>
    <name evidence="5" type="primary">apdF_2</name>
    <name evidence="5" type="ORF">LHYA1_G004034</name>
</gene>
<dbReference type="InterPro" id="IPR011701">
    <property type="entry name" value="MFS"/>
</dbReference>
<feature type="transmembrane region" description="Helical" evidence="4">
    <location>
        <begin position="234"/>
        <end position="256"/>
    </location>
</feature>
<dbReference type="GO" id="GO:0016020">
    <property type="term" value="C:membrane"/>
    <property type="evidence" value="ECO:0007669"/>
    <property type="project" value="UniProtKB-SubCell"/>
</dbReference>
<feature type="transmembrane region" description="Helical" evidence="4">
    <location>
        <begin position="271"/>
        <end position="290"/>
    </location>
</feature>
<keyword evidence="4" id="KW-1133">Transmembrane helix</keyword>
<reference evidence="5 6" key="1">
    <citation type="submission" date="2018-05" db="EMBL/GenBank/DDBJ databases">
        <title>Genome sequencing and assembly of the regulated plant pathogen Lachnellula willkommii and related sister species for the development of diagnostic species identification markers.</title>
        <authorList>
            <person name="Giroux E."/>
            <person name="Bilodeau G."/>
        </authorList>
    </citation>
    <scope>NUCLEOTIDE SEQUENCE [LARGE SCALE GENOMIC DNA]</scope>
    <source>
        <strain evidence="5 6">CBS 185.66</strain>
    </source>
</reference>
<feature type="transmembrane region" description="Helical" evidence="4">
    <location>
        <begin position="356"/>
        <end position="376"/>
    </location>
</feature>
<feature type="transmembrane region" description="Helical" evidence="4">
    <location>
        <begin position="302"/>
        <end position="320"/>
    </location>
</feature>
<dbReference type="GeneID" id="41984232"/>
<evidence type="ECO:0000256" key="4">
    <source>
        <dbReference type="SAM" id="Phobius"/>
    </source>
</evidence>
<dbReference type="EMBL" id="QGMH01000046">
    <property type="protein sequence ID" value="TVY27554.1"/>
    <property type="molecule type" value="Genomic_DNA"/>
</dbReference>
<dbReference type="Proteomes" id="UP000431533">
    <property type="component" value="Unassembled WGS sequence"/>
</dbReference>
<organism evidence="5 6">
    <name type="scientific">Lachnellula hyalina</name>
    <dbReference type="NCBI Taxonomy" id="1316788"/>
    <lineage>
        <taxon>Eukaryota</taxon>
        <taxon>Fungi</taxon>
        <taxon>Dikarya</taxon>
        <taxon>Ascomycota</taxon>
        <taxon>Pezizomycotina</taxon>
        <taxon>Leotiomycetes</taxon>
        <taxon>Helotiales</taxon>
        <taxon>Lachnaceae</taxon>
        <taxon>Lachnellula</taxon>
    </lineage>
</organism>
<protein>
    <submittedName>
        <fullName evidence="5">Aspyridones efflux protein</fullName>
    </submittedName>
</protein>
<evidence type="ECO:0000256" key="2">
    <source>
        <dbReference type="ARBA" id="ARBA00006727"/>
    </source>
</evidence>
<dbReference type="InterPro" id="IPR036259">
    <property type="entry name" value="MFS_trans_sf"/>
</dbReference>